<accession>B6QC02</accession>
<gene>
    <name evidence="1" type="ORF">PMAA_075930</name>
</gene>
<organism evidence="1 2">
    <name type="scientific">Talaromyces marneffei (strain ATCC 18224 / CBS 334.59 / QM 7333)</name>
    <name type="common">Penicillium marneffei</name>
    <dbReference type="NCBI Taxonomy" id="441960"/>
    <lineage>
        <taxon>Eukaryota</taxon>
        <taxon>Fungi</taxon>
        <taxon>Dikarya</taxon>
        <taxon>Ascomycota</taxon>
        <taxon>Pezizomycotina</taxon>
        <taxon>Eurotiomycetes</taxon>
        <taxon>Eurotiomycetidae</taxon>
        <taxon>Eurotiales</taxon>
        <taxon>Trichocomaceae</taxon>
        <taxon>Talaromyces</taxon>
        <taxon>Talaromyces sect. Talaromyces</taxon>
    </lineage>
</organism>
<dbReference type="AlphaFoldDB" id="B6QC02"/>
<protein>
    <submittedName>
        <fullName evidence="1">Uncharacterized protein</fullName>
    </submittedName>
</protein>
<dbReference type="EMBL" id="DS995900">
    <property type="protein sequence ID" value="EEA26525.1"/>
    <property type="molecule type" value="Genomic_DNA"/>
</dbReference>
<name>B6QC02_TALMQ</name>
<evidence type="ECO:0000313" key="2">
    <source>
        <dbReference type="Proteomes" id="UP000001294"/>
    </source>
</evidence>
<evidence type="ECO:0000313" key="1">
    <source>
        <dbReference type="EMBL" id="EEA26525.1"/>
    </source>
</evidence>
<keyword evidence="2" id="KW-1185">Reference proteome</keyword>
<reference evidence="2" key="1">
    <citation type="journal article" date="2015" name="Genome Announc.">
        <title>Genome sequence of the AIDS-associated pathogen Penicillium marneffei (ATCC18224) and its near taxonomic relative Talaromyces stipitatus (ATCC10500).</title>
        <authorList>
            <person name="Nierman W.C."/>
            <person name="Fedorova-Abrams N.D."/>
            <person name="Andrianopoulos A."/>
        </authorList>
    </citation>
    <scope>NUCLEOTIDE SEQUENCE [LARGE SCALE GENOMIC DNA]</scope>
    <source>
        <strain evidence="2">ATCC 18224 / CBS 334.59 / QM 7333</strain>
    </source>
</reference>
<dbReference type="Proteomes" id="UP000001294">
    <property type="component" value="Unassembled WGS sequence"/>
</dbReference>
<dbReference type="HOGENOM" id="CLU_2638835_0_0_1"/>
<dbReference type="VEuPathDB" id="FungiDB:PMAA_075930"/>
<proteinExistence type="predicted"/>
<sequence length="77" mass="8390">MVMIPVPLRLLENNPLSYASNTKWPVENPNTITDTDTGPSNIPLEADESNYGDALAQGSQSWSTFNELEIAEGTLIP</sequence>